<keyword evidence="2" id="KW-1185">Reference proteome</keyword>
<evidence type="ECO:0008006" key="3">
    <source>
        <dbReference type="Google" id="ProtNLM"/>
    </source>
</evidence>
<comment type="caution">
    <text evidence="1">The sequence shown here is derived from an EMBL/GenBank/DDBJ whole genome shotgun (WGS) entry which is preliminary data.</text>
</comment>
<sequence length="316" mass="37616">MKIAVVYRIYRWDEANQLLLERVKACIGEAQLVVLADESNGRLPVPEEYTIVRYTKDMGDYQLPSEPEHNCLWWNVDYGLYVLKDTIDADFYWMLDHDVILPTRFPEIIEDVSKRKTDFVASHIRNASGTWRWYKTGELMDINEPMKAALLMIFGVSRKAINALYNERTRIWKEIKKHDFHLFPRNKWPFCEVLLPNVLRESNNYKVQDLLDYRPDFNFSKYRVAHAKSVYDHSHYTENDFVHPVLTPEKALTRLRRLTPYQELFDENSTLRKLITEITERDNPFFSELYSYYKEQGIEGSDNLKLIALAKNQKWV</sequence>
<proteinExistence type="predicted"/>
<dbReference type="EMBL" id="JARPYI010000004">
    <property type="protein sequence ID" value="MDT2600052.1"/>
    <property type="molecule type" value="Genomic_DNA"/>
</dbReference>
<reference evidence="1 2" key="1">
    <citation type="submission" date="2023-03" db="EMBL/GenBank/DDBJ databases">
        <authorList>
            <person name="Shen W."/>
            <person name="Cai J."/>
        </authorList>
    </citation>
    <scope>NUCLEOTIDE SEQUENCE [LARGE SCALE GENOMIC DNA]</scope>
    <source>
        <strain evidence="1 2">D6-4</strain>
    </source>
</reference>
<gene>
    <name evidence="1" type="ORF">P7D85_09710</name>
</gene>
<accession>A0ABU3EYU9</accession>
<organism evidence="1 2">
    <name type="scientific">Enterococcus hulanensis</name>
    <dbReference type="NCBI Taxonomy" id="2559929"/>
    <lineage>
        <taxon>Bacteria</taxon>
        <taxon>Bacillati</taxon>
        <taxon>Bacillota</taxon>
        <taxon>Bacilli</taxon>
        <taxon>Lactobacillales</taxon>
        <taxon>Enterococcaceae</taxon>
        <taxon>Enterococcus</taxon>
    </lineage>
</organism>
<protein>
    <recommendedName>
        <fullName evidence="3">Glycosyltransferase</fullName>
    </recommendedName>
</protein>
<evidence type="ECO:0000313" key="2">
    <source>
        <dbReference type="Proteomes" id="UP001252875"/>
    </source>
</evidence>
<evidence type="ECO:0000313" key="1">
    <source>
        <dbReference type="EMBL" id="MDT2600052.1"/>
    </source>
</evidence>
<dbReference type="RefSeq" id="WP_311822916.1">
    <property type="nucleotide sequence ID" value="NZ_JARPYF010000007.1"/>
</dbReference>
<name>A0ABU3EYU9_9ENTE</name>
<dbReference type="Proteomes" id="UP001252875">
    <property type="component" value="Unassembled WGS sequence"/>
</dbReference>